<evidence type="ECO:0000256" key="1">
    <source>
        <dbReference type="SAM" id="MobiDB-lite"/>
    </source>
</evidence>
<dbReference type="Proteomes" id="UP000193920">
    <property type="component" value="Unassembled WGS sequence"/>
</dbReference>
<accession>A0A1Y2DZL2</accession>
<dbReference type="AlphaFoldDB" id="A0A1Y2DZL2"/>
<feature type="region of interest" description="Disordered" evidence="1">
    <location>
        <begin position="1"/>
        <end position="50"/>
    </location>
</feature>
<reference evidence="2 3" key="1">
    <citation type="submission" date="2016-08" db="EMBL/GenBank/DDBJ databases">
        <title>A Parts List for Fungal Cellulosomes Revealed by Comparative Genomics.</title>
        <authorList>
            <consortium name="DOE Joint Genome Institute"/>
            <person name="Haitjema C.H."/>
            <person name="Gilmore S.P."/>
            <person name="Henske J.K."/>
            <person name="Solomon K.V."/>
            <person name="De Groot R."/>
            <person name="Kuo A."/>
            <person name="Mondo S.J."/>
            <person name="Salamov A.A."/>
            <person name="Labutti K."/>
            <person name="Zhao Z."/>
            <person name="Chiniquy J."/>
            <person name="Barry K."/>
            <person name="Brewer H.M."/>
            <person name="Purvine S.O."/>
            <person name="Wright A.T."/>
            <person name="Boxma B."/>
            <person name="Van Alen T."/>
            <person name="Hackstein J.H."/>
            <person name="Baker S.E."/>
            <person name="Grigoriev I.V."/>
            <person name="O'Malley M.A."/>
        </authorList>
    </citation>
    <scope>NUCLEOTIDE SEQUENCE [LARGE SCALE GENOMIC DNA]</scope>
    <source>
        <strain evidence="2 3">G1</strain>
    </source>
</reference>
<keyword evidence="3" id="KW-1185">Reference proteome</keyword>
<protein>
    <submittedName>
        <fullName evidence="2">Uncharacterized protein</fullName>
    </submittedName>
</protein>
<sequence>MKQKSSLSNSDSIPRKSISSNESRISSSQRPPFTTSMSKRSSFNSGISNKKPFLYSYSANKIESKPLFLNSRSTNKIDSRPLLNRSSNSYEALKQKIFKEIGENQKSKLAKKNSNDMSISKYIESKGHSDIQPSSVQNVNKPALITPSSSFIYEATRKNSKIPILSKYNLSRKNSKLEDKITQSDNNINIKKSRIPITPTSKIALSKIDDRITNSHNTQNKILIN</sequence>
<comment type="caution">
    <text evidence="2">The sequence shown here is derived from an EMBL/GenBank/DDBJ whole genome shotgun (WGS) entry which is preliminary data.</text>
</comment>
<dbReference type="EMBL" id="MCOG01000053">
    <property type="protein sequence ID" value="ORY64728.1"/>
    <property type="molecule type" value="Genomic_DNA"/>
</dbReference>
<evidence type="ECO:0000313" key="3">
    <source>
        <dbReference type="Proteomes" id="UP000193920"/>
    </source>
</evidence>
<evidence type="ECO:0000313" key="2">
    <source>
        <dbReference type="EMBL" id="ORY64728.1"/>
    </source>
</evidence>
<organism evidence="2 3">
    <name type="scientific">Neocallimastix californiae</name>
    <dbReference type="NCBI Taxonomy" id="1754190"/>
    <lineage>
        <taxon>Eukaryota</taxon>
        <taxon>Fungi</taxon>
        <taxon>Fungi incertae sedis</taxon>
        <taxon>Chytridiomycota</taxon>
        <taxon>Chytridiomycota incertae sedis</taxon>
        <taxon>Neocallimastigomycetes</taxon>
        <taxon>Neocallimastigales</taxon>
        <taxon>Neocallimastigaceae</taxon>
        <taxon>Neocallimastix</taxon>
    </lineage>
</organism>
<feature type="compositionally biased region" description="Low complexity" evidence="1">
    <location>
        <begin position="17"/>
        <end position="28"/>
    </location>
</feature>
<feature type="compositionally biased region" description="Polar residues" evidence="1">
    <location>
        <begin position="29"/>
        <end position="48"/>
    </location>
</feature>
<feature type="compositionally biased region" description="Polar residues" evidence="1">
    <location>
        <begin position="1"/>
        <end position="12"/>
    </location>
</feature>
<name>A0A1Y2DZL2_9FUNG</name>
<gene>
    <name evidence="2" type="ORF">LY90DRAFT_505065</name>
</gene>
<proteinExistence type="predicted"/>